<organism evidence="2 3">
    <name type="scientific">Symmachiella dynata</name>
    <dbReference type="NCBI Taxonomy" id="2527995"/>
    <lineage>
        <taxon>Bacteria</taxon>
        <taxon>Pseudomonadati</taxon>
        <taxon>Planctomycetota</taxon>
        <taxon>Planctomycetia</taxon>
        <taxon>Planctomycetales</taxon>
        <taxon>Planctomycetaceae</taxon>
        <taxon>Symmachiella</taxon>
    </lineage>
</organism>
<protein>
    <submittedName>
        <fullName evidence="2">Uncharacterized protein</fullName>
    </submittedName>
</protein>
<evidence type="ECO:0000313" key="2">
    <source>
        <dbReference type="EMBL" id="QDU42498.1"/>
    </source>
</evidence>
<keyword evidence="1" id="KW-1133">Transmembrane helix</keyword>
<keyword evidence="3" id="KW-1185">Reference proteome</keyword>
<dbReference type="Proteomes" id="UP000319383">
    <property type="component" value="Chromosome"/>
</dbReference>
<evidence type="ECO:0000256" key="1">
    <source>
        <dbReference type="SAM" id="Phobius"/>
    </source>
</evidence>
<evidence type="ECO:0000313" key="3">
    <source>
        <dbReference type="Proteomes" id="UP000319383"/>
    </source>
</evidence>
<feature type="transmembrane region" description="Helical" evidence="1">
    <location>
        <begin position="362"/>
        <end position="383"/>
    </location>
</feature>
<dbReference type="SUPFAM" id="SSF51735">
    <property type="entry name" value="NAD(P)-binding Rossmann-fold domains"/>
    <property type="match status" value="1"/>
</dbReference>
<accession>A0A517ZJ45</accession>
<dbReference type="KEGG" id="sdyn:Mal52_09610"/>
<dbReference type="Gene3D" id="3.40.50.720">
    <property type="entry name" value="NAD(P)-binding Rossmann-like Domain"/>
    <property type="match status" value="1"/>
</dbReference>
<keyword evidence="1" id="KW-0472">Membrane</keyword>
<gene>
    <name evidence="2" type="ORF">Mal52_09610</name>
</gene>
<name>A0A517ZJ45_9PLAN</name>
<reference evidence="2 3" key="1">
    <citation type="submission" date="2019-02" db="EMBL/GenBank/DDBJ databases">
        <title>Deep-cultivation of Planctomycetes and their phenomic and genomic characterization uncovers novel biology.</title>
        <authorList>
            <person name="Wiegand S."/>
            <person name="Jogler M."/>
            <person name="Boedeker C."/>
            <person name="Pinto D."/>
            <person name="Vollmers J."/>
            <person name="Rivas-Marin E."/>
            <person name="Kohn T."/>
            <person name="Peeters S.H."/>
            <person name="Heuer A."/>
            <person name="Rast P."/>
            <person name="Oberbeckmann S."/>
            <person name="Bunk B."/>
            <person name="Jeske O."/>
            <person name="Meyerdierks A."/>
            <person name="Storesund J.E."/>
            <person name="Kallscheuer N."/>
            <person name="Luecker S."/>
            <person name="Lage O.M."/>
            <person name="Pohl T."/>
            <person name="Merkel B.J."/>
            <person name="Hornburger P."/>
            <person name="Mueller R.-W."/>
            <person name="Bruemmer F."/>
            <person name="Labrenz M."/>
            <person name="Spormann A.M."/>
            <person name="Op den Camp H."/>
            <person name="Overmann J."/>
            <person name="Amann R."/>
            <person name="Jetten M.S.M."/>
            <person name="Mascher T."/>
            <person name="Medema M.H."/>
            <person name="Devos D.P."/>
            <person name="Kaster A.-K."/>
            <person name="Ovreas L."/>
            <person name="Rohde M."/>
            <person name="Galperin M.Y."/>
            <person name="Jogler C."/>
        </authorList>
    </citation>
    <scope>NUCLEOTIDE SEQUENCE [LARGE SCALE GENOMIC DNA]</scope>
    <source>
        <strain evidence="2 3">Mal52</strain>
    </source>
</reference>
<dbReference type="AlphaFoldDB" id="A0A517ZJ45"/>
<proteinExistence type="predicted"/>
<feature type="transmembrane region" description="Helical" evidence="1">
    <location>
        <begin position="395"/>
        <end position="416"/>
    </location>
</feature>
<dbReference type="Gene3D" id="3.30.360.10">
    <property type="entry name" value="Dihydrodipicolinate Reductase, domain 2"/>
    <property type="match status" value="1"/>
</dbReference>
<dbReference type="InterPro" id="IPR036291">
    <property type="entry name" value="NAD(P)-bd_dom_sf"/>
</dbReference>
<sequence>MCAKWSAVPPRTIDHYNTAALPKSDAHTARPIESRVMNFALLGDAPEVQPLLRAICATPDHQVTALYKANDSAGCCPAAVDCPSIQAVQQDATIEAVIVASESDEVLKAAREMAEAGKSLLVLPLYGQDLGVIYELSLVTADEPITLFPIWPLRQHPLVVQLRQLLDDGELGVVQYLELNRTLVPASDNKQSPFLTKSQVDRAFLADIDLLRDLGGNYSLVTTLRTGTDEALSSLTTTLACDQAPQATWMAKVDREESWQLKIAGMRSTAVLSGNPADSSLTLQADGPDFELPQQTAVDDWGPAVLASFLAARDNDTSEPKWEAIQRGMELMHATDRSLRRKRTIELFFEAHSERSNFKTQMTAIGCCLIMLTLLGVIVVLVGGQAGLPPVVMSVLRVAVFAPLGIFLLLQALYVLAKPAAPARPAATARHDSS</sequence>
<keyword evidence="1" id="KW-0812">Transmembrane</keyword>
<dbReference type="EMBL" id="CP036276">
    <property type="protein sequence ID" value="QDU42498.1"/>
    <property type="molecule type" value="Genomic_DNA"/>
</dbReference>